<feature type="transmembrane region" description="Helical" evidence="2">
    <location>
        <begin position="165"/>
        <end position="183"/>
    </location>
</feature>
<gene>
    <name evidence="3" type="ORF">BCUN_0937</name>
</gene>
<dbReference type="AlphaFoldDB" id="A0A087AQB1"/>
<reference evidence="3 4" key="1">
    <citation type="submission" date="2014-03" db="EMBL/GenBank/DDBJ databases">
        <title>Genomics of Bifidobacteria.</title>
        <authorList>
            <person name="Ventura M."/>
            <person name="Milani C."/>
            <person name="Lugli G.A."/>
        </authorList>
    </citation>
    <scope>NUCLEOTIDE SEQUENCE [LARGE SCALE GENOMIC DNA]</scope>
    <source>
        <strain evidence="3 4">LMG 10738</strain>
    </source>
</reference>
<feature type="region of interest" description="Disordered" evidence="1">
    <location>
        <begin position="1"/>
        <end position="112"/>
    </location>
</feature>
<keyword evidence="2" id="KW-0812">Transmembrane</keyword>
<keyword evidence="2" id="KW-1133">Transmembrane helix</keyword>
<keyword evidence="2" id="KW-0472">Membrane</keyword>
<dbReference type="STRING" id="1688.BCUN_0937"/>
<keyword evidence="4" id="KW-1185">Reference proteome</keyword>
<comment type="caution">
    <text evidence="3">The sequence shown here is derived from an EMBL/GenBank/DDBJ whole genome shotgun (WGS) entry which is preliminary data.</text>
</comment>
<evidence type="ECO:0000256" key="1">
    <source>
        <dbReference type="SAM" id="MobiDB-lite"/>
    </source>
</evidence>
<dbReference type="EMBL" id="JGYV01000017">
    <property type="protein sequence ID" value="KFI60961.1"/>
    <property type="molecule type" value="Genomic_DNA"/>
</dbReference>
<feature type="region of interest" description="Disordered" evidence="1">
    <location>
        <begin position="204"/>
        <end position="236"/>
    </location>
</feature>
<proteinExistence type="predicted"/>
<feature type="transmembrane region" description="Helical" evidence="2">
    <location>
        <begin position="128"/>
        <end position="153"/>
    </location>
</feature>
<sequence length="236" mass="25328">MNEPDETQPTQADEGNRPVVPSKASSVHDTPVARQQPEFGQYAKRPYGAMDSQFPDDYDPYLFGRPDPAPETPTAQAPAQGAAQPSPRQPDGNGQQWQSGMPQMPYRIEPIDPDDPQRNPFYGRWDGWAVISFLMALFIPCPILPAVLGAISMRRTKVLHMKGRGLAIAAVAINVLYSLVVFYCMAKGITMDQLLGQMAQWAGLPDPSASPSSSPSTSTPGTTPTPSASGDGALSA</sequence>
<feature type="compositionally biased region" description="Polar residues" evidence="1">
    <location>
        <begin position="92"/>
        <end position="101"/>
    </location>
</feature>
<feature type="compositionally biased region" description="Low complexity" evidence="1">
    <location>
        <begin position="205"/>
        <end position="236"/>
    </location>
</feature>
<organism evidence="3 4">
    <name type="scientific">Bifidobacterium cuniculi</name>
    <dbReference type="NCBI Taxonomy" id="1688"/>
    <lineage>
        <taxon>Bacteria</taxon>
        <taxon>Bacillati</taxon>
        <taxon>Actinomycetota</taxon>
        <taxon>Actinomycetes</taxon>
        <taxon>Bifidobacteriales</taxon>
        <taxon>Bifidobacteriaceae</taxon>
        <taxon>Bifidobacterium</taxon>
    </lineage>
</organism>
<protein>
    <recommendedName>
        <fullName evidence="5">DUF4190 domain-containing protein</fullName>
    </recommendedName>
</protein>
<feature type="compositionally biased region" description="Low complexity" evidence="1">
    <location>
        <begin position="72"/>
        <end position="90"/>
    </location>
</feature>
<evidence type="ECO:0000256" key="2">
    <source>
        <dbReference type="SAM" id="Phobius"/>
    </source>
</evidence>
<dbReference type="eggNOG" id="ENOG50317M8">
    <property type="taxonomic scope" value="Bacteria"/>
</dbReference>
<accession>A0A087AQB1</accession>
<dbReference type="Proteomes" id="UP000029067">
    <property type="component" value="Unassembled WGS sequence"/>
</dbReference>
<evidence type="ECO:0000313" key="4">
    <source>
        <dbReference type="Proteomes" id="UP000029067"/>
    </source>
</evidence>
<evidence type="ECO:0008006" key="5">
    <source>
        <dbReference type="Google" id="ProtNLM"/>
    </source>
</evidence>
<name>A0A087AQB1_9BIFI</name>
<evidence type="ECO:0000313" key="3">
    <source>
        <dbReference type="EMBL" id="KFI60961.1"/>
    </source>
</evidence>